<gene>
    <name evidence="16" type="ORF">E2I00_000472</name>
</gene>
<dbReference type="PANTHER" id="PTHR11820:SF7">
    <property type="entry name" value="ACYLPYRUVASE FAHD1, MITOCHONDRIAL"/>
    <property type="match status" value="1"/>
</dbReference>
<accession>A0A643C052</accession>
<comment type="catalytic activity">
    <reaction evidence="14">
        <text>acetylpyruvate + H2O = acetate + pyruvate + H(+)</text>
        <dbReference type="Rhea" id="RHEA:16097"/>
        <dbReference type="ChEBI" id="CHEBI:15360"/>
        <dbReference type="ChEBI" id="CHEBI:15361"/>
        <dbReference type="ChEBI" id="CHEBI:15377"/>
        <dbReference type="ChEBI" id="CHEBI:15378"/>
        <dbReference type="ChEBI" id="CHEBI:30089"/>
    </reaction>
</comment>
<evidence type="ECO:0000256" key="6">
    <source>
        <dbReference type="ARBA" id="ARBA00042340"/>
    </source>
</evidence>
<reference evidence="16 17" key="1">
    <citation type="journal article" date="2019" name="PLoS ONE">
        <title>Genomic analyses reveal an absence of contemporary introgressive admixture between fin whales and blue whales, despite known hybrids.</title>
        <authorList>
            <person name="Westbury M.V."/>
            <person name="Petersen B."/>
            <person name="Lorenzen E.D."/>
        </authorList>
    </citation>
    <scope>NUCLEOTIDE SEQUENCE [LARGE SCALE GENOMIC DNA]</scope>
    <source>
        <strain evidence="16">FinWhale-01</strain>
    </source>
</reference>
<dbReference type="GO" id="GO:0047621">
    <property type="term" value="F:acylpyruvate hydrolase activity"/>
    <property type="evidence" value="ECO:0007669"/>
    <property type="project" value="UniProtKB-EC"/>
</dbReference>
<comment type="similarity">
    <text evidence="1">Belongs to the FAH family.</text>
</comment>
<dbReference type="GO" id="GO:0008948">
    <property type="term" value="F:oxaloacetate decarboxylase activity"/>
    <property type="evidence" value="ECO:0007669"/>
    <property type="project" value="UniProtKB-EC"/>
</dbReference>
<dbReference type="GO" id="GO:0046872">
    <property type="term" value="F:metal ion binding"/>
    <property type="evidence" value="ECO:0007669"/>
    <property type="project" value="UniProtKB-KW"/>
</dbReference>
<dbReference type="EC" id="3.7.1.5" evidence="5"/>
<dbReference type="InterPro" id="IPR011234">
    <property type="entry name" value="Fumarylacetoacetase-like_C"/>
</dbReference>
<comment type="catalytic activity">
    <reaction evidence="11">
        <text>a 3-acylpyruvate + H2O = a carboxylate + pyruvate + H(+)</text>
        <dbReference type="Rhea" id="RHEA:19009"/>
        <dbReference type="ChEBI" id="CHEBI:15361"/>
        <dbReference type="ChEBI" id="CHEBI:15377"/>
        <dbReference type="ChEBI" id="CHEBI:15378"/>
        <dbReference type="ChEBI" id="CHEBI:29067"/>
        <dbReference type="ChEBI" id="CHEBI:57278"/>
        <dbReference type="EC" id="3.7.1.5"/>
    </reaction>
</comment>
<evidence type="ECO:0000256" key="7">
    <source>
        <dbReference type="ARBA" id="ARBA00044830"/>
    </source>
</evidence>
<dbReference type="GO" id="GO:0018773">
    <property type="term" value="F:acetylpyruvate hydrolase activity"/>
    <property type="evidence" value="ECO:0007669"/>
    <property type="project" value="TreeGrafter"/>
</dbReference>
<dbReference type="EC" id="4.1.1.112" evidence="2"/>
<proteinExistence type="inferred from homology"/>
<evidence type="ECO:0000256" key="3">
    <source>
        <dbReference type="ARBA" id="ARBA00022723"/>
    </source>
</evidence>
<evidence type="ECO:0000256" key="13">
    <source>
        <dbReference type="ARBA" id="ARBA00047973"/>
    </source>
</evidence>
<dbReference type="OrthoDB" id="411064at2759"/>
<evidence type="ECO:0000256" key="12">
    <source>
        <dbReference type="ARBA" id="ARBA00047963"/>
    </source>
</evidence>
<evidence type="ECO:0000256" key="8">
    <source>
        <dbReference type="ARBA" id="ARBA00044911"/>
    </source>
</evidence>
<dbReference type="Pfam" id="PF01557">
    <property type="entry name" value="FAA_hydrolase"/>
    <property type="match status" value="1"/>
</dbReference>
<dbReference type="PANTHER" id="PTHR11820">
    <property type="entry name" value="ACYLPYRUVASE"/>
    <property type="match status" value="1"/>
</dbReference>
<evidence type="ECO:0000256" key="11">
    <source>
        <dbReference type="ARBA" id="ARBA00047858"/>
    </source>
</evidence>
<evidence type="ECO:0000256" key="1">
    <source>
        <dbReference type="ARBA" id="ARBA00010211"/>
    </source>
</evidence>
<dbReference type="GO" id="GO:0005739">
    <property type="term" value="C:mitochondrion"/>
    <property type="evidence" value="ECO:0007669"/>
    <property type="project" value="TreeGrafter"/>
</dbReference>
<dbReference type="AlphaFoldDB" id="A0A643C052"/>
<organism evidence="16 17">
    <name type="scientific">Balaenoptera physalus</name>
    <name type="common">Fin whale</name>
    <name type="synonym">Balaena physalus</name>
    <dbReference type="NCBI Taxonomy" id="9770"/>
    <lineage>
        <taxon>Eukaryota</taxon>
        <taxon>Metazoa</taxon>
        <taxon>Chordata</taxon>
        <taxon>Craniata</taxon>
        <taxon>Vertebrata</taxon>
        <taxon>Euteleostomi</taxon>
        <taxon>Mammalia</taxon>
        <taxon>Eutheria</taxon>
        <taxon>Laurasiatheria</taxon>
        <taxon>Artiodactyla</taxon>
        <taxon>Whippomorpha</taxon>
        <taxon>Cetacea</taxon>
        <taxon>Mysticeti</taxon>
        <taxon>Balaenopteridae</taxon>
        <taxon>Balaenoptera</taxon>
    </lineage>
</organism>
<keyword evidence="17" id="KW-1185">Reference proteome</keyword>
<sequence>MQSALQGEPAGALPWSLHRLRPPVLVPTYAYSLHRELEPRVVMRKRFCAGREAAAVDCVAGCALCLDVTARDMQEECKKKGLPGTQAKSSTASCPVRVLVPKEKIPDPQNLKLWLKVNG</sequence>
<evidence type="ECO:0000256" key="10">
    <source>
        <dbReference type="ARBA" id="ARBA00044980"/>
    </source>
</evidence>
<name>A0A643C052_BALPH</name>
<evidence type="ECO:0000256" key="9">
    <source>
        <dbReference type="ARBA" id="ARBA00044973"/>
    </source>
</evidence>
<dbReference type="SUPFAM" id="SSF56529">
    <property type="entry name" value="FAH"/>
    <property type="match status" value="1"/>
</dbReference>
<keyword evidence="3" id="KW-0479">Metal-binding</keyword>
<evidence type="ECO:0000259" key="15">
    <source>
        <dbReference type="Pfam" id="PF01557"/>
    </source>
</evidence>
<dbReference type="InterPro" id="IPR036663">
    <property type="entry name" value="Fumarylacetoacetase_C_sf"/>
</dbReference>
<comment type="catalytic activity">
    <reaction evidence="8">
        <text>oxaloacetate = enol-oxaloacetate</text>
        <dbReference type="Rhea" id="RHEA:16021"/>
        <dbReference type="ChEBI" id="CHEBI:16452"/>
        <dbReference type="ChEBI" id="CHEBI:17479"/>
        <dbReference type="EC" id="5.3.2.2"/>
    </reaction>
    <physiologicalReaction direction="right-to-left" evidence="8">
        <dbReference type="Rhea" id="RHEA:16023"/>
    </physiologicalReaction>
</comment>
<comment type="catalytic activity">
    <reaction evidence="13">
        <text>oxaloacetate + H(+) = pyruvate + CO2</text>
        <dbReference type="Rhea" id="RHEA:15641"/>
        <dbReference type="ChEBI" id="CHEBI:15361"/>
        <dbReference type="ChEBI" id="CHEBI:15378"/>
        <dbReference type="ChEBI" id="CHEBI:16452"/>
        <dbReference type="ChEBI" id="CHEBI:16526"/>
        <dbReference type="EC" id="4.1.1.112"/>
    </reaction>
</comment>
<dbReference type="GO" id="GO:0050163">
    <property type="term" value="F:oxaloacetate tautomerase activity"/>
    <property type="evidence" value="ECO:0007669"/>
    <property type="project" value="UniProtKB-EC"/>
</dbReference>
<feature type="domain" description="Fumarylacetoacetase-like C-terminal" evidence="15">
    <location>
        <begin position="21"/>
        <end position="119"/>
    </location>
</feature>
<evidence type="ECO:0000256" key="2">
    <source>
        <dbReference type="ARBA" id="ARBA00012947"/>
    </source>
</evidence>
<dbReference type="Proteomes" id="UP000437017">
    <property type="component" value="Unassembled WGS sequence"/>
</dbReference>
<dbReference type="EMBL" id="SGJD01003236">
    <property type="protein sequence ID" value="KAB0393308.1"/>
    <property type="molecule type" value="Genomic_DNA"/>
</dbReference>
<evidence type="ECO:0000313" key="16">
    <source>
        <dbReference type="EMBL" id="KAB0393308.1"/>
    </source>
</evidence>
<dbReference type="EC" id="5.3.2.2" evidence="9"/>
<protein>
    <recommendedName>
        <fullName evidence="10">Oxaloacetate tautomerase FAHD1, mitochondrial</fullName>
        <ecNumber evidence="5">3.7.1.5</ecNumber>
        <ecNumber evidence="2">4.1.1.112</ecNumber>
        <ecNumber evidence="9">5.3.2.2</ecNumber>
    </recommendedName>
    <alternativeName>
        <fullName evidence="7">Acylpyruvase FAHD1</fullName>
    </alternativeName>
    <alternativeName>
        <fullName evidence="6">Fumarylacetoacetate hydrolase domain-containing protein 1</fullName>
    </alternativeName>
    <alternativeName>
        <fullName evidence="4">Oxaloacetate decarboxylase</fullName>
    </alternativeName>
</protein>
<evidence type="ECO:0000256" key="5">
    <source>
        <dbReference type="ARBA" id="ARBA00039040"/>
    </source>
</evidence>
<evidence type="ECO:0000313" key="17">
    <source>
        <dbReference type="Proteomes" id="UP000437017"/>
    </source>
</evidence>
<evidence type="ECO:0000256" key="14">
    <source>
        <dbReference type="ARBA" id="ARBA00048846"/>
    </source>
</evidence>
<comment type="caution">
    <text evidence="16">The sequence shown here is derived from an EMBL/GenBank/DDBJ whole genome shotgun (WGS) entry which is preliminary data.</text>
</comment>
<dbReference type="Gene3D" id="3.90.850.10">
    <property type="entry name" value="Fumarylacetoacetase-like, C-terminal domain"/>
    <property type="match status" value="1"/>
</dbReference>
<evidence type="ECO:0000256" key="4">
    <source>
        <dbReference type="ARBA" id="ARBA00032305"/>
    </source>
</evidence>
<comment type="catalytic activity">
    <reaction evidence="12">
        <text>3-fumarylpyruvate + H2O = fumarate + pyruvate + H(+)</text>
        <dbReference type="Rhea" id="RHEA:26168"/>
        <dbReference type="ChEBI" id="CHEBI:15361"/>
        <dbReference type="ChEBI" id="CHEBI:15377"/>
        <dbReference type="ChEBI" id="CHEBI:15378"/>
        <dbReference type="ChEBI" id="CHEBI:16854"/>
        <dbReference type="ChEBI" id="CHEBI:29806"/>
    </reaction>
</comment>